<accession>A0ABD1XRB8</accession>
<proteinExistence type="predicted"/>
<keyword evidence="2" id="KW-1185">Reference proteome</keyword>
<comment type="caution">
    <text evidence="1">The sequence shown here is derived from an EMBL/GenBank/DDBJ whole genome shotgun (WGS) entry which is preliminary data.</text>
</comment>
<evidence type="ECO:0000313" key="2">
    <source>
        <dbReference type="Proteomes" id="UP001605036"/>
    </source>
</evidence>
<protein>
    <submittedName>
        <fullName evidence="1">Uncharacterized protein</fullName>
    </submittedName>
</protein>
<gene>
    <name evidence="1" type="ORF">R1flu_023190</name>
</gene>
<evidence type="ECO:0000313" key="1">
    <source>
        <dbReference type="EMBL" id="KAL2611498.1"/>
    </source>
</evidence>
<sequence length="100" mass="11373">MKDEKPQMHRANTYQRRLFKSAIQPQLQGGGSKSACAFPEKCCGEILLLMNERVWNMPHNRMTGVDDYDVLKSCERLHAFRTEDVAKEGSASISRRTLGT</sequence>
<reference evidence="1 2" key="1">
    <citation type="submission" date="2024-09" db="EMBL/GenBank/DDBJ databases">
        <title>Chromosome-scale assembly of Riccia fluitans.</title>
        <authorList>
            <person name="Paukszto L."/>
            <person name="Sawicki J."/>
            <person name="Karawczyk K."/>
            <person name="Piernik-Szablinska J."/>
            <person name="Szczecinska M."/>
            <person name="Mazdziarz M."/>
        </authorList>
    </citation>
    <scope>NUCLEOTIDE SEQUENCE [LARGE SCALE GENOMIC DNA]</scope>
    <source>
        <strain evidence="1">Rf_01</strain>
        <tissue evidence="1">Aerial parts of the thallus</tissue>
    </source>
</reference>
<dbReference type="AlphaFoldDB" id="A0ABD1XRB8"/>
<dbReference type="Proteomes" id="UP001605036">
    <property type="component" value="Unassembled WGS sequence"/>
</dbReference>
<organism evidence="1 2">
    <name type="scientific">Riccia fluitans</name>
    <dbReference type="NCBI Taxonomy" id="41844"/>
    <lineage>
        <taxon>Eukaryota</taxon>
        <taxon>Viridiplantae</taxon>
        <taxon>Streptophyta</taxon>
        <taxon>Embryophyta</taxon>
        <taxon>Marchantiophyta</taxon>
        <taxon>Marchantiopsida</taxon>
        <taxon>Marchantiidae</taxon>
        <taxon>Marchantiales</taxon>
        <taxon>Ricciaceae</taxon>
        <taxon>Riccia</taxon>
    </lineage>
</organism>
<name>A0ABD1XRB8_9MARC</name>
<dbReference type="EMBL" id="JBHFFA010000007">
    <property type="protein sequence ID" value="KAL2611498.1"/>
    <property type="molecule type" value="Genomic_DNA"/>
</dbReference>